<dbReference type="Pfam" id="PF00578">
    <property type="entry name" value="AhpC-TSA"/>
    <property type="match status" value="1"/>
</dbReference>
<evidence type="ECO:0000256" key="1">
    <source>
        <dbReference type="ARBA" id="ARBA00022559"/>
    </source>
</evidence>
<dbReference type="Proteomes" id="UP000677218">
    <property type="component" value="Unassembled WGS sequence"/>
</dbReference>
<accession>A0A916QHG0</accession>
<feature type="domain" description="Thioredoxin" evidence="5">
    <location>
        <begin position="17"/>
        <end position="164"/>
    </location>
</feature>
<dbReference type="RefSeq" id="WP_212780733.1">
    <property type="nucleotide sequence ID" value="NZ_BMAY01000005.1"/>
</dbReference>
<keyword evidence="7" id="KW-1185">Reference proteome</keyword>
<keyword evidence="3" id="KW-1015">Disulfide bond</keyword>
<reference evidence="6" key="1">
    <citation type="submission" date="2020-08" db="EMBL/GenBank/DDBJ databases">
        <title>Taxonomic study for Lactobacillus species isolated from hardwood bark.</title>
        <authorList>
            <person name="Tohno M."/>
            <person name="Tanizawa Y."/>
        </authorList>
    </citation>
    <scope>NUCLEOTIDE SEQUENCE</scope>
    <source>
        <strain evidence="6">B40</strain>
    </source>
</reference>
<dbReference type="InterPro" id="IPR000866">
    <property type="entry name" value="AhpC/TSA"/>
</dbReference>
<evidence type="ECO:0000313" key="7">
    <source>
        <dbReference type="Proteomes" id="UP000677218"/>
    </source>
</evidence>
<dbReference type="InterPro" id="IPR050455">
    <property type="entry name" value="Tpx_Peroxidase_subfamily"/>
</dbReference>
<evidence type="ECO:0000256" key="3">
    <source>
        <dbReference type="ARBA" id="ARBA00023157"/>
    </source>
</evidence>
<evidence type="ECO:0000256" key="4">
    <source>
        <dbReference type="ARBA" id="ARBA00023284"/>
    </source>
</evidence>
<evidence type="ECO:0000259" key="5">
    <source>
        <dbReference type="PROSITE" id="PS51352"/>
    </source>
</evidence>
<dbReference type="EMBL" id="BMAY01000005">
    <property type="protein sequence ID" value="GFZ27039.1"/>
    <property type="molecule type" value="Genomic_DNA"/>
</dbReference>
<keyword evidence="2" id="KW-0049">Antioxidant</keyword>
<name>A0A916QHG0_9LACO</name>
<dbReference type="PROSITE" id="PS51352">
    <property type="entry name" value="THIOREDOXIN_2"/>
    <property type="match status" value="1"/>
</dbReference>
<gene>
    <name evidence="6" type="primary">tpx</name>
    <name evidence="6" type="ORF">LCB40_09190</name>
</gene>
<dbReference type="PANTHER" id="PTHR43110:SF1">
    <property type="entry name" value="THIOL PEROXIDASE"/>
    <property type="match status" value="1"/>
</dbReference>
<dbReference type="Gene3D" id="3.40.30.10">
    <property type="entry name" value="Glutaredoxin"/>
    <property type="match status" value="1"/>
</dbReference>
<sequence>MQVTLKGENLETIGTPIALDAKMPEFEVKDQTGNIQSSNNLFNRISLISVVPNINTSVCSVSTKHFNQDVDKFSDINFYTISTNTPEEQKNWCAAEGVDKMVLLSDDEHDFGKKSGLFIQTAGIDARSVWVVDETGKVLYREIISEITDYPNYEAALNFLASLS</sequence>
<dbReference type="InterPro" id="IPR013766">
    <property type="entry name" value="Thioredoxin_domain"/>
</dbReference>
<evidence type="ECO:0000256" key="2">
    <source>
        <dbReference type="ARBA" id="ARBA00022862"/>
    </source>
</evidence>
<evidence type="ECO:0000313" key="6">
    <source>
        <dbReference type="EMBL" id="GFZ27039.1"/>
    </source>
</evidence>
<comment type="caution">
    <text evidence="6">The sequence shown here is derived from an EMBL/GenBank/DDBJ whole genome shotgun (WGS) entry which is preliminary data.</text>
</comment>
<dbReference type="CDD" id="cd03014">
    <property type="entry name" value="PRX_Atyp2cys"/>
    <property type="match status" value="1"/>
</dbReference>
<dbReference type="SUPFAM" id="SSF52833">
    <property type="entry name" value="Thioredoxin-like"/>
    <property type="match status" value="1"/>
</dbReference>
<dbReference type="InterPro" id="IPR002065">
    <property type="entry name" value="TPX"/>
</dbReference>
<dbReference type="AlphaFoldDB" id="A0A916QHG0"/>
<keyword evidence="4" id="KW-0676">Redox-active center</keyword>
<keyword evidence="1 6" id="KW-0560">Oxidoreductase</keyword>
<dbReference type="InterPro" id="IPR036249">
    <property type="entry name" value="Thioredoxin-like_sf"/>
</dbReference>
<dbReference type="NCBIfam" id="NF001808">
    <property type="entry name" value="PRK00522.1"/>
    <property type="match status" value="1"/>
</dbReference>
<dbReference type="GO" id="GO:0008379">
    <property type="term" value="F:thioredoxin peroxidase activity"/>
    <property type="evidence" value="ECO:0007669"/>
    <property type="project" value="InterPro"/>
</dbReference>
<keyword evidence="1 6" id="KW-0575">Peroxidase</keyword>
<organism evidence="6 7">
    <name type="scientific">Lactobacillus corticis</name>
    <dbReference type="NCBI Taxonomy" id="2201249"/>
    <lineage>
        <taxon>Bacteria</taxon>
        <taxon>Bacillati</taxon>
        <taxon>Bacillota</taxon>
        <taxon>Bacilli</taxon>
        <taxon>Lactobacillales</taxon>
        <taxon>Lactobacillaceae</taxon>
        <taxon>Lactobacillus</taxon>
    </lineage>
</organism>
<protein>
    <submittedName>
        <fullName evidence="6">Thiol peroxidase</fullName>
    </submittedName>
</protein>
<proteinExistence type="predicted"/>
<dbReference type="PANTHER" id="PTHR43110">
    <property type="entry name" value="THIOL PEROXIDASE"/>
    <property type="match status" value="1"/>
</dbReference>